<organism evidence="2 3">
    <name type="scientific">Novosphingobium capsulatum</name>
    <dbReference type="NCBI Taxonomy" id="13688"/>
    <lineage>
        <taxon>Bacteria</taxon>
        <taxon>Pseudomonadati</taxon>
        <taxon>Pseudomonadota</taxon>
        <taxon>Alphaproteobacteria</taxon>
        <taxon>Sphingomonadales</taxon>
        <taxon>Sphingomonadaceae</taxon>
        <taxon>Novosphingobium</taxon>
    </lineage>
</organism>
<proteinExistence type="predicted"/>
<evidence type="ECO:0000313" key="3">
    <source>
        <dbReference type="Proteomes" id="UP001184150"/>
    </source>
</evidence>
<dbReference type="GO" id="GO:0000428">
    <property type="term" value="C:DNA-directed RNA polymerase complex"/>
    <property type="evidence" value="ECO:0007669"/>
    <property type="project" value="UniProtKB-KW"/>
</dbReference>
<dbReference type="InterPro" id="IPR013324">
    <property type="entry name" value="RNA_pol_sigma_r3/r4-like"/>
</dbReference>
<evidence type="ECO:0000313" key="2">
    <source>
        <dbReference type="EMBL" id="MDR6511588.1"/>
    </source>
</evidence>
<dbReference type="EMBL" id="JAVDRD010000005">
    <property type="protein sequence ID" value="MDR6511588.1"/>
    <property type="molecule type" value="Genomic_DNA"/>
</dbReference>
<keyword evidence="3" id="KW-1185">Reference proteome</keyword>
<name>A0ABU1MN56_9SPHN</name>
<keyword evidence="2" id="KW-0804">Transcription</keyword>
<accession>A0ABU1MN56</accession>
<dbReference type="Proteomes" id="UP001184150">
    <property type="component" value="Unassembled WGS sequence"/>
</dbReference>
<dbReference type="InterPro" id="IPR036388">
    <property type="entry name" value="WH-like_DNA-bd_sf"/>
</dbReference>
<gene>
    <name evidence="2" type="ORF">J2792_002460</name>
</gene>
<reference evidence="2 3" key="1">
    <citation type="submission" date="2023-07" db="EMBL/GenBank/DDBJ databases">
        <title>Sorghum-associated microbial communities from plants grown in Nebraska, USA.</title>
        <authorList>
            <person name="Schachtman D."/>
        </authorList>
    </citation>
    <scope>NUCLEOTIDE SEQUENCE [LARGE SCALE GENOMIC DNA]</scope>
    <source>
        <strain evidence="2 3">DS1027</strain>
    </source>
</reference>
<dbReference type="SUPFAM" id="SSF88659">
    <property type="entry name" value="Sigma3 and sigma4 domains of RNA polymerase sigma factors"/>
    <property type="match status" value="1"/>
</dbReference>
<keyword evidence="2" id="KW-0240">DNA-directed RNA polymerase</keyword>
<dbReference type="Gene3D" id="1.10.10.10">
    <property type="entry name" value="Winged helix-like DNA-binding domain superfamily/Winged helix DNA-binding domain"/>
    <property type="match status" value="1"/>
</dbReference>
<comment type="caution">
    <text evidence="2">The sequence shown here is derived from an EMBL/GenBank/DDBJ whole genome shotgun (WGS) entry which is preliminary data.</text>
</comment>
<evidence type="ECO:0000259" key="1">
    <source>
        <dbReference type="Pfam" id="PF08281"/>
    </source>
</evidence>
<protein>
    <submittedName>
        <fullName evidence="2">DNA-directed RNA polymerase specialized sigma24 family protein</fullName>
    </submittedName>
</protein>
<sequence>MTKRQRAIFTALRFEGASYQDLAERHGLSVEEVQGELACALSWLSRAVYGHWWQRWWPW</sequence>
<feature type="domain" description="RNA polymerase sigma factor 70 region 4 type 2" evidence="1">
    <location>
        <begin position="1"/>
        <end position="38"/>
    </location>
</feature>
<dbReference type="InterPro" id="IPR013249">
    <property type="entry name" value="RNA_pol_sigma70_r4_t2"/>
</dbReference>
<dbReference type="Pfam" id="PF08281">
    <property type="entry name" value="Sigma70_r4_2"/>
    <property type="match status" value="1"/>
</dbReference>